<keyword evidence="5" id="KW-0539">Nucleus</keyword>
<keyword evidence="3" id="KW-0238">DNA-binding</keyword>
<protein>
    <recommendedName>
        <fullName evidence="7">BZIP domain-containing protein</fullName>
    </recommendedName>
</protein>
<feature type="non-terminal residue" evidence="8">
    <location>
        <position position="58"/>
    </location>
</feature>
<evidence type="ECO:0000256" key="6">
    <source>
        <dbReference type="SAM" id="Coils"/>
    </source>
</evidence>
<keyword evidence="9" id="KW-1185">Reference proteome</keyword>
<comment type="caution">
    <text evidence="8">The sequence shown here is derived from an EMBL/GenBank/DDBJ whole genome shotgun (WGS) entry which is preliminary data.</text>
</comment>
<dbReference type="Proteomes" id="UP000193560">
    <property type="component" value="Unassembled WGS sequence"/>
</dbReference>
<dbReference type="EMBL" id="MCGE01000001">
    <property type="protein sequence ID" value="ORZ25727.1"/>
    <property type="molecule type" value="Genomic_DNA"/>
</dbReference>
<dbReference type="SUPFAM" id="SSF57959">
    <property type="entry name" value="Leucine zipper domain"/>
    <property type="match status" value="1"/>
</dbReference>
<evidence type="ECO:0000256" key="1">
    <source>
        <dbReference type="ARBA" id="ARBA00004123"/>
    </source>
</evidence>
<dbReference type="InterPro" id="IPR004827">
    <property type="entry name" value="bZIP"/>
</dbReference>
<feature type="non-terminal residue" evidence="8">
    <location>
        <position position="1"/>
    </location>
</feature>
<dbReference type="STRING" id="90262.A0A1X2J1J2"/>
<gene>
    <name evidence="8" type="ORF">BCR42DRAFT_286415</name>
</gene>
<keyword evidence="4" id="KW-0804">Transcription</keyword>
<dbReference type="PROSITE" id="PS00036">
    <property type="entry name" value="BZIP_BASIC"/>
    <property type="match status" value="1"/>
</dbReference>
<evidence type="ECO:0000256" key="5">
    <source>
        <dbReference type="ARBA" id="ARBA00023242"/>
    </source>
</evidence>
<dbReference type="GO" id="GO:0005634">
    <property type="term" value="C:nucleus"/>
    <property type="evidence" value="ECO:0007669"/>
    <property type="project" value="UniProtKB-SubCell"/>
</dbReference>
<proteinExistence type="predicted"/>
<evidence type="ECO:0000256" key="4">
    <source>
        <dbReference type="ARBA" id="ARBA00023163"/>
    </source>
</evidence>
<reference evidence="8 9" key="1">
    <citation type="submission" date="2016-07" db="EMBL/GenBank/DDBJ databases">
        <title>Pervasive Adenine N6-methylation of Active Genes in Fungi.</title>
        <authorList>
            <consortium name="DOE Joint Genome Institute"/>
            <person name="Mondo S.J."/>
            <person name="Dannebaum R.O."/>
            <person name="Kuo R.C."/>
            <person name="Labutti K."/>
            <person name="Haridas S."/>
            <person name="Kuo A."/>
            <person name="Salamov A."/>
            <person name="Ahrendt S.R."/>
            <person name="Lipzen A."/>
            <person name="Sullivan W."/>
            <person name="Andreopoulos W.B."/>
            <person name="Clum A."/>
            <person name="Lindquist E."/>
            <person name="Daum C."/>
            <person name="Ramamoorthy G.K."/>
            <person name="Gryganskyi A."/>
            <person name="Culley D."/>
            <person name="Magnuson J.K."/>
            <person name="James T.Y."/>
            <person name="O'Malley M.A."/>
            <person name="Stajich J.E."/>
            <person name="Spatafora J.W."/>
            <person name="Visel A."/>
            <person name="Grigoriev I.V."/>
        </authorList>
    </citation>
    <scope>NUCLEOTIDE SEQUENCE [LARGE SCALE GENOMIC DNA]</scope>
    <source>
        <strain evidence="8 9">NRRL 1336</strain>
    </source>
</reference>
<dbReference type="PROSITE" id="PS50217">
    <property type="entry name" value="BZIP"/>
    <property type="match status" value="1"/>
</dbReference>
<dbReference type="GO" id="GO:0000977">
    <property type="term" value="F:RNA polymerase II transcription regulatory region sequence-specific DNA binding"/>
    <property type="evidence" value="ECO:0007669"/>
    <property type="project" value="TreeGrafter"/>
</dbReference>
<dbReference type="OrthoDB" id="1939598at2759"/>
<evidence type="ECO:0000313" key="9">
    <source>
        <dbReference type="Proteomes" id="UP000193560"/>
    </source>
</evidence>
<name>A0A1X2J1J2_9FUNG</name>
<sequence length="58" mass="7178">ARDKRRRNTEASARFRVKKKMREQALRRTADEMTLRSQHLQQRVSELEKEIKWLRELI</sequence>
<dbReference type="PANTHER" id="PTHR13044:SF14">
    <property type="entry name" value="CRYPTOCEPHAL, ISOFORM A"/>
    <property type="match status" value="1"/>
</dbReference>
<dbReference type="InterPro" id="IPR046347">
    <property type="entry name" value="bZIP_sf"/>
</dbReference>
<dbReference type="Gene3D" id="1.20.5.170">
    <property type="match status" value="1"/>
</dbReference>
<evidence type="ECO:0000259" key="7">
    <source>
        <dbReference type="PROSITE" id="PS50217"/>
    </source>
</evidence>
<dbReference type="PANTHER" id="PTHR13044">
    <property type="entry name" value="ACTIVATING TRANSCRIPTION FACTOR ATF 4/5"/>
    <property type="match status" value="1"/>
</dbReference>
<organism evidence="8 9">
    <name type="scientific">Absidia repens</name>
    <dbReference type="NCBI Taxonomy" id="90262"/>
    <lineage>
        <taxon>Eukaryota</taxon>
        <taxon>Fungi</taxon>
        <taxon>Fungi incertae sedis</taxon>
        <taxon>Mucoromycota</taxon>
        <taxon>Mucoromycotina</taxon>
        <taxon>Mucoromycetes</taxon>
        <taxon>Mucorales</taxon>
        <taxon>Cunninghamellaceae</taxon>
        <taxon>Absidia</taxon>
    </lineage>
</organism>
<evidence type="ECO:0000256" key="3">
    <source>
        <dbReference type="ARBA" id="ARBA00023125"/>
    </source>
</evidence>
<feature type="domain" description="BZIP" evidence="7">
    <location>
        <begin position="1"/>
        <end position="58"/>
    </location>
</feature>
<dbReference type="GO" id="GO:0001228">
    <property type="term" value="F:DNA-binding transcription activator activity, RNA polymerase II-specific"/>
    <property type="evidence" value="ECO:0007669"/>
    <property type="project" value="TreeGrafter"/>
</dbReference>
<dbReference type="AlphaFoldDB" id="A0A1X2J1J2"/>
<dbReference type="Pfam" id="PF07716">
    <property type="entry name" value="bZIP_2"/>
    <property type="match status" value="1"/>
</dbReference>
<comment type="subcellular location">
    <subcellularLocation>
        <location evidence="1">Nucleus</location>
    </subcellularLocation>
</comment>
<evidence type="ECO:0000256" key="2">
    <source>
        <dbReference type="ARBA" id="ARBA00023015"/>
    </source>
</evidence>
<keyword evidence="6" id="KW-0175">Coiled coil</keyword>
<accession>A0A1X2J1J2</accession>
<feature type="coiled-coil region" evidence="6">
    <location>
        <begin position="30"/>
        <end position="57"/>
    </location>
</feature>
<keyword evidence="2" id="KW-0805">Transcription regulation</keyword>
<evidence type="ECO:0000313" key="8">
    <source>
        <dbReference type="EMBL" id="ORZ25727.1"/>
    </source>
</evidence>